<dbReference type="KEGG" id="ast:Asulf_01563"/>
<feature type="site" description="Deprotonates C-terminal active site Cys" evidence="5">
    <location>
        <position position="26"/>
    </location>
</feature>
<dbReference type="Gene3D" id="3.40.30.10">
    <property type="entry name" value="Glutaredoxin"/>
    <property type="match status" value="1"/>
</dbReference>
<dbReference type="GeneID" id="15393198"/>
<evidence type="ECO:0000256" key="1">
    <source>
        <dbReference type="ARBA" id="ARBA00022448"/>
    </source>
</evidence>
<evidence type="ECO:0000256" key="5">
    <source>
        <dbReference type="PIRSR" id="PIRSR000077-1"/>
    </source>
</evidence>
<keyword evidence="2" id="KW-0249">Electron transport</keyword>
<dbReference type="GO" id="GO:0015035">
    <property type="term" value="F:protein-disulfide reductase activity"/>
    <property type="evidence" value="ECO:0007669"/>
    <property type="project" value="InterPro"/>
</dbReference>
<dbReference type="InterPro" id="IPR017937">
    <property type="entry name" value="Thioredoxin_CS"/>
</dbReference>
<keyword evidence="1" id="KW-0813">Transport</keyword>
<feature type="site" description="Contributes to redox potential value" evidence="5">
    <location>
        <position position="34"/>
    </location>
</feature>
<feature type="active site" description="Nucleophile" evidence="5">
    <location>
        <position position="32"/>
    </location>
</feature>
<dbReference type="STRING" id="387631.Asulf_01563"/>
<evidence type="ECO:0000256" key="2">
    <source>
        <dbReference type="ARBA" id="ARBA00022982"/>
    </source>
</evidence>
<evidence type="ECO:0000313" key="8">
    <source>
        <dbReference type="EMBL" id="AGK61540.1"/>
    </source>
</evidence>
<dbReference type="EMBL" id="CP005290">
    <property type="protein sequence ID" value="AGK61540.1"/>
    <property type="molecule type" value="Genomic_DNA"/>
</dbReference>
<dbReference type="PRINTS" id="PR00421">
    <property type="entry name" value="THIOREDOXIN"/>
</dbReference>
<protein>
    <recommendedName>
        <fullName evidence="7">Thioredoxin domain-containing protein</fullName>
    </recommendedName>
</protein>
<dbReference type="PANTHER" id="PTHR45663:SF11">
    <property type="entry name" value="GEO12009P1"/>
    <property type="match status" value="1"/>
</dbReference>
<keyword evidence="3 6" id="KW-1015">Disulfide bond</keyword>
<dbReference type="Pfam" id="PF00085">
    <property type="entry name" value="Thioredoxin"/>
    <property type="match status" value="1"/>
</dbReference>
<dbReference type="InterPro" id="IPR036249">
    <property type="entry name" value="Thioredoxin-like_sf"/>
</dbReference>
<dbReference type="InterPro" id="IPR013766">
    <property type="entry name" value="Thioredoxin_domain"/>
</dbReference>
<dbReference type="RefSeq" id="WP_015591138.1">
    <property type="nucleotide sequence ID" value="NC_021169.1"/>
</dbReference>
<dbReference type="SUPFAM" id="SSF52833">
    <property type="entry name" value="Thioredoxin-like"/>
    <property type="match status" value="1"/>
</dbReference>
<evidence type="ECO:0000259" key="7">
    <source>
        <dbReference type="PROSITE" id="PS51352"/>
    </source>
</evidence>
<evidence type="ECO:0000256" key="3">
    <source>
        <dbReference type="ARBA" id="ARBA00023157"/>
    </source>
</evidence>
<evidence type="ECO:0000313" key="9">
    <source>
        <dbReference type="Proteomes" id="UP000013307"/>
    </source>
</evidence>
<feature type="disulfide bond" description="Redox-active" evidence="6">
    <location>
        <begin position="32"/>
        <end position="35"/>
    </location>
</feature>
<keyword evidence="4 6" id="KW-0676">Redox-active center</keyword>
<gene>
    <name evidence="8" type="ORF">Asulf_01563</name>
</gene>
<dbReference type="PANTHER" id="PTHR45663">
    <property type="entry name" value="GEO12009P1"/>
    <property type="match status" value="1"/>
</dbReference>
<organism evidence="8 9">
    <name type="scientific">Archaeoglobus sulfaticallidus PM70-1</name>
    <dbReference type="NCBI Taxonomy" id="387631"/>
    <lineage>
        <taxon>Archaea</taxon>
        <taxon>Methanobacteriati</taxon>
        <taxon>Methanobacteriota</taxon>
        <taxon>Archaeoglobi</taxon>
        <taxon>Archaeoglobales</taxon>
        <taxon>Archaeoglobaceae</taxon>
        <taxon>Archaeoglobus</taxon>
    </lineage>
</organism>
<dbReference type="InterPro" id="IPR005746">
    <property type="entry name" value="Thioredoxin"/>
</dbReference>
<dbReference type="PROSITE" id="PS00194">
    <property type="entry name" value="THIOREDOXIN_1"/>
    <property type="match status" value="1"/>
</dbReference>
<dbReference type="AlphaFoldDB" id="N0BMR3"/>
<dbReference type="eggNOG" id="arCOG01972">
    <property type="taxonomic scope" value="Archaea"/>
</dbReference>
<feature type="active site" description="Nucleophile" evidence="5">
    <location>
        <position position="35"/>
    </location>
</feature>
<feature type="site" description="Contributes to redox potential value" evidence="5">
    <location>
        <position position="33"/>
    </location>
</feature>
<name>N0BMR3_9EURY</name>
<dbReference type="GO" id="GO:0005737">
    <property type="term" value="C:cytoplasm"/>
    <property type="evidence" value="ECO:0007669"/>
    <property type="project" value="TreeGrafter"/>
</dbReference>
<reference evidence="8 9" key="1">
    <citation type="journal article" date="2013" name="Genome Announc.">
        <title>Complete Genome Sequence of the Thermophilic and Facultatively Chemolithoautotrophic Sulfate Reducer Archaeoglobus sulfaticallidus Strain PM70-1T.</title>
        <authorList>
            <person name="Stokke R."/>
            <person name="Hocking W.P."/>
            <person name="Steinsbu B.O."/>
            <person name="Steen I.H."/>
        </authorList>
    </citation>
    <scope>NUCLEOTIDE SEQUENCE [LARGE SCALE GENOMIC DNA]</scope>
    <source>
        <strain evidence="8">PM70-1</strain>
    </source>
</reference>
<dbReference type="HOGENOM" id="CLU_090389_10_4_2"/>
<dbReference type="CDD" id="cd02947">
    <property type="entry name" value="TRX_family"/>
    <property type="match status" value="1"/>
</dbReference>
<sequence>MNNEKIFKLNKNNWREIVGSGVVVVDFYADWCPPCFKIEPILEELAEAFKNKVKVCKFNVEEDDEIPTKYGIQVLPTIYVFKNGDTYSGVEGLAKKESIFKLVESALYAE</sequence>
<keyword evidence="9" id="KW-1185">Reference proteome</keyword>
<feature type="domain" description="Thioredoxin" evidence="7">
    <location>
        <begin position="1"/>
        <end position="108"/>
    </location>
</feature>
<proteinExistence type="predicted"/>
<evidence type="ECO:0000256" key="4">
    <source>
        <dbReference type="ARBA" id="ARBA00023284"/>
    </source>
</evidence>
<accession>N0BMR3</accession>
<evidence type="ECO:0000256" key="6">
    <source>
        <dbReference type="PIRSR" id="PIRSR000077-4"/>
    </source>
</evidence>
<dbReference type="Proteomes" id="UP000013307">
    <property type="component" value="Chromosome"/>
</dbReference>
<dbReference type="PIRSF" id="PIRSF000077">
    <property type="entry name" value="Thioredoxin"/>
    <property type="match status" value="1"/>
</dbReference>
<dbReference type="PROSITE" id="PS51352">
    <property type="entry name" value="THIOREDOXIN_2"/>
    <property type="match status" value="1"/>
</dbReference>
<dbReference type="OrthoDB" id="35385at2157"/>